<dbReference type="GeneID" id="61168875"/>
<dbReference type="PROSITE" id="PS01061">
    <property type="entry name" value="FLIP_2"/>
    <property type="match status" value="1"/>
</dbReference>
<keyword evidence="9 12" id="KW-0472">Membrane</keyword>
<keyword evidence="7 12" id="KW-0653">Protein transport</keyword>
<comment type="caution">
    <text evidence="14">The sequence shown here is derived from an EMBL/GenBank/DDBJ whole genome shotgun (WGS) entry which is preliminary data.</text>
</comment>
<comment type="similarity">
    <text evidence="1 12">Belongs to the FliP/MopC/SpaP family.</text>
</comment>
<protein>
    <recommendedName>
        <fullName evidence="2 12">Flagellar biosynthetic protein FliP</fullName>
    </recommendedName>
</protein>
<dbReference type="GO" id="GO:0009425">
    <property type="term" value="C:bacterial-type flagellum basal body"/>
    <property type="evidence" value="ECO:0007669"/>
    <property type="project" value="UniProtKB-SubCell"/>
</dbReference>
<feature type="transmembrane region" description="Helical" evidence="12">
    <location>
        <begin position="331"/>
        <end position="362"/>
    </location>
</feature>
<evidence type="ECO:0000256" key="8">
    <source>
        <dbReference type="ARBA" id="ARBA00022989"/>
    </source>
</evidence>
<dbReference type="InterPro" id="IPR005838">
    <property type="entry name" value="T3SS_IM_P"/>
</dbReference>
<keyword evidence="6 12" id="KW-1005">Bacterial flagellum biogenesis</keyword>
<keyword evidence="3 12" id="KW-0813">Transport</keyword>
<evidence type="ECO:0000313" key="15">
    <source>
        <dbReference type="Proteomes" id="UP000255284"/>
    </source>
</evidence>
<gene>
    <name evidence="12 14" type="primary">fliP</name>
    <name evidence="14" type="ORF">NCTC11819_01050</name>
</gene>
<keyword evidence="14" id="KW-0969">Cilium</keyword>
<evidence type="ECO:0000256" key="1">
    <source>
        <dbReference type="ARBA" id="ARBA00006257"/>
    </source>
</evidence>
<name>A0A8G2HTQ8_9ACTO</name>
<keyword evidence="14" id="KW-0966">Cell projection</keyword>
<feature type="transmembrane region" description="Helical" evidence="12">
    <location>
        <begin position="507"/>
        <end position="528"/>
    </location>
</feature>
<evidence type="ECO:0000256" key="3">
    <source>
        <dbReference type="ARBA" id="ARBA00022448"/>
    </source>
</evidence>
<dbReference type="NCBIfam" id="NF009438">
    <property type="entry name" value="PRK12797.1"/>
    <property type="match status" value="1"/>
</dbReference>
<feature type="compositionally biased region" description="Low complexity" evidence="13">
    <location>
        <begin position="272"/>
        <end position="301"/>
    </location>
</feature>
<sequence length="532" mass="58638">MSDFSCHPRSREASLREFQEWQTRREARRVQTTQRREARRVQTTQRREARRVQTTQRREARRVQTTQRREARRVQIAQRRERRQAITQELCRQQFATTARRLQRLGFRVDMPLDFTRDTLAPAGDYSSITPQFSAESRGYEPAPHAVGQTPTANNPADSSRFGFGLARREWSPVQWRNRLKLAVAWFLAVIALFAGYLTLPGAVATGVPPVASPAVHEAPSGIPAGVDSRPAGMQMAPREAVATTPNTSLANVANVTSQTGITAASANAATGIAPGAADPNRNPNRGTNQQQQRNPNRGGPESPTPPANPPDPGIGVQLIGFDKKPTTTVLVFLLITVLSVAPSLLLMMTSFTKIFIVLAMARNALGLNQIPPTQVLSGLAIFLSLFIMAPTVNTLWTDVVQPLTDGKIEVQEVFKLGEKPFRDFMGPLTREEDIALMTRAANRPNPESLDKTPFTTLVPAFMISEVRSAFIIGFVVFIPFLVIDLVVGAALMSMGMMMLPPVMVSLPFKVLLFVMVDGWGMLTQTLIGTYR</sequence>
<feature type="compositionally biased region" description="Pro residues" evidence="13">
    <location>
        <begin position="303"/>
        <end position="313"/>
    </location>
</feature>
<feature type="compositionally biased region" description="Polar residues" evidence="13">
    <location>
        <begin position="149"/>
        <end position="158"/>
    </location>
</feature>
<feature type="transmembrane region" description="Helical" evidence="12">
    <location>
        <begin position="470"/>
        <end position="495"/>
    </location>
</feature>
<evidence type="ECO:0000256" key="2">
    <source>
        <dbReference type="ARBA" id="ARBA00021714"/>
    </source>
</evidence>
<dbReference type="RefSeq" id="WP_115325745.1">
    <property type="nucleotide sequence ID" value="NZ_JACHMA010000001.1"/>
</dbReference>
<accession>A0A8G2HTQ8</accession>
<dbReference type="EMBL" id="UGGQ01000006">
    <property type="protein sequence ID" value="STO16483.1"/>
    <property type="molecule type" value="Genomic_DNA"/>
</dbReference>
<evidence type="ECO:0000313" key="14">
    <source>
        <dbReference type="EMBL" id="STO16483.1"/>
    </source>
</evidence>
<evidence type="ECO:0000256" key="9">
    <source>
        <dbReference type="ARBA" id="ARBA00023136"/>
    </source>
</evidence>
<dbReference type="AlphaFoldDB" id="A0A8G2HTQ8"/>
<dbReference type="PRINTS" id="PR01302">
    <property type="entry name" value="TYPE3IMPPROT"/>
</dbReference>
<feature type="compositionally biased region" description="Basic and acidic residues" evidence="13">
    <location>
        <begin position="29"/>
        <end position="73"/>
    </location>
</feature>
<keyword evidence="4 12" id="KW-1003">Cell membrane</keyword>
<keyword evidence="14" id="KW-0282">Flagellum</keyword>
<comment type="function">
    <text evidence="12">Plays a role in the flagellum-specific transport system.</text>
</comment>
<feature type="transmembrane region" description="Helical" evidence="12">
    <location>
        <begin position="374"/>
        <end position="393"/>
    </location>
</feature>
<evidence type="ECO:0000256" key="7">
    <source>
        <dbReference type="ARBA" id="ARBA00022927"/>
    </source>
</evidence>
<organism evidence="14 15">
    <name type="scientific">Mobiluncus mulieris</name>
    <dbReference type="NCBI Taxonomy" id="2052"/>
    <lineage>
        <taxon>Bacteria</taxon>
        <taxon>Bacillati</taxon>
        <taxon>Actinomycetota</taxon>
        <taxon>Actinomycetes</taxon>
        <taxon>Actinomycetales</taxon>
        <taxon>Actinomycetaceae</taxon>
        <taxon>Mobiluncus</taxon>
    </lineage>
</organism>
<feature type="region of interest" description="Disordered" evidence="13">
    <location>
        <begin position="29"/>
        <end position="76"/>
    </location>
</feature>
<feature type="region of interest" description="Disordered" evidence="13">
    <location>
        <begin position="135"/>
        <end position="159"/>
    </location>
</feature>
<dbReference type="PANTHER" id="PTHR30587:SF0">
    <property type="entry name" value="FLAGELLAR BIOSYNTHETIC PROTEIN FLIP"/>
    <property type="match status" value="1"/>
</dbReference>
<feature type="region of interest" description="Disordered" evidence="13">
    <location>
        <begin position="272"/>
        <end position="319"/>
    </location>
</feature>
<dbReference type="Pfam" id="PF00813">
    <property type="entry name" value="FliP"/>
    <property type="match status" value="1"/>
</dbReference>
<feature type="transmembrane region" description="Helical" evidence="12">
    <location>
        <begin position="182"/>
        <end position="200"/>
    </location>
</feature>
<evidence type="ECO:0000256" key="4">
    <source>
        <dbReference type="ARBA" id="ARBA00022475"/>
    </source>
</evidence>
<evidence type="ECO:0000256" key="10">
    <source>
        <dbReference type="ARBA" id="ARBA00023143"/>
    </source>
</evidence>
<evidence type="ECO:0000256" key="5">
    <source>
        <dbReference type="ARBA" id="ARBA00022692"/>
    </source>
</evidence>
<dbReference type="GO" id="GO:0009306">
    <property type="term" value="P:protein secretion"/>
    <property type="evidence" value="ECO:0007669"/>
    <property type="project" value="UniProtKB-UniRule"/>
</dbReference>
<dbReference type="PANTHER" id="PTHR30587">
    <property type="entry name" value="FLAGELLAR BIOSYNTHETIC PROTEIN FLIP"/>
    <property type="match status" value="1"/>
</dbReference>
<dbReference type="GO" id="GO:0044781">
    <property type="term" value="P:bacterial-type flagellum organization"/>
    <property type="evidence" value="ECO:0007669"/>
    <property type="project" value="UniProtKB-UniRule"/>
</dbReference>
<evidence type="ECO:0000256" key="12">
    <source>
        <dbReference type="RuleBase" id="RU362069"/>
    </source>
</evidence>
<keyword evidence="5 12" id="KW-0812">Transmembrane</keyword>
<dbReference type="PRINTS" id="PR00951">
    <property type="entry name" value="FLGBIOSNFLIP"/>
</dbReference>
<comment type="subcellular location">
    <subcellularLocation>
        <location evidence="12">Cell membrane</location>
        <topology evidence="12">Multi-pass membrane protein</topology>
    </subcellularLocation>
    <subcellularLocation>
        <location evidence="12">Bacterial flagellum basal body</location>
    </subcellularLocation>
</comment>
<evidence type="ECO:0000256" key="13">
    <source>
        <dbReference type="SAM" id="MobiDB-lite"/>
    </source>
</evidence>
<keyword evidence="11 12" id="KW-1006">Bacterial flagellum protein export</keyword>
<reference evidence="14 15" key="1">
    <citation type="submission" date="2018-06" db="EMBL/GenBank/DDBJ databases">
        <authorList>
            <consortium name="Pathogen Informatics"/>
            <person name="Doyle S."/>
        </authorList>
    </citation>
    <scope>NUCLEOTIDE SEQUENCE [LARGE SCALE GENOMIC DNA]</scope>
    <source>
        <strain evidence="14 15">NCTC11819</strain>
    </source>
</reference>
<evidence type="ECO:0000256" key="6">
    <source>
        <dbReference type="ARBA" id="ARBA00022795"/>
    </source>
</evidence>
<dbReference type="NCBIfam" id="TIGR01103">
    <property type="entry name" value="fliP"/>
    <property type="match status" value="1"/>
</dbReference>
<keyword evidence="8 12" id="KW-1133">Transmembrane helix</keyword>
<keyword evidence="10" id="KW-0975">Bacterial flagellum</keyword>
<dbReference type="InterPro" id="IPR005837">
    <property type="entry name" value="FliP"/>
</dbReference>
<evidence type="ECO:0000256" key="11">
    <source>
        <dbReference type="ARBA" id="ARBA00023225"/>
    </source>
</evidence>
<dbReference type="GO" id="GO:0005886">
    <property type="term" value="C:plasma membrane"/>
    <property type="evidence" value="ECO:0007669"/>
    <property type="project" value="UniProtKB-SubCell"/>
</dbReference>
<proteinExistence type="inferred from homology"/>
<dbReference type="Proteomes" id="UP000255284">
    <property type="component" value="Unassembled WGS sequence"/>
</dbReference>